<dbReference type="SMART" id="SM00062">
    <property type="entry name" value="PBPb"/>
    <property type="match status" value="1"/>
</dbReference>
<evidence type="ECO:0000256" key="1">
    <source>
        <dbReference type="ARBA" id="ARBA00004196"/>
    </source>
</evidence>
<evidence type="ECO:0000259" key="6">
    <source>
        <dbReference type="SMART" id="SM00062"/>
    </source>
</evidence>
<organism evidence="7 8">
    <name type="scientific">Burkholderia ambifaria (strain ATCC BAA-244 / DSM 16087 / CCUG 44356 / LMG 19182 / AMMD)</name>
    <name type="common">Burkholderia cepacia (strain AMMD)</name>
    <dbReference type="NCBI Taxonomy" id="339670"/>
    <lineage>
        <taxon>Bacteria</taxon>
        <taxon>Pseudomonadati</taxon>
        <taxon>Pseudomonadota</taxon>
        <taxon>Betaproteobacteria</taxon>
        <taxon>Burkholderiales</taxon>
        <taxon>Burkholderiaceae</taxon>
        <taxon>Burkholderia</taxon>
        <taxon>Burkholderia cepacia complex</taxon>
    </lineage>
</organism>
<evidence type="ECO:0000256" key="3">
    <source>
        <dbReference type="ARBA" id="ARBA00022729"/>
    </source>
</evidence>
<dbReference type="Gene3D" id="3.40.190.10">
    <property type="entry name" value="Periplasmic binding protein-like II"/>
    <property type="match status" value="2"/>
</dbReference>
<evidence type="ECO:0000256" key="2">
    <source>
        <dbReference type="ARBA" id="ARBA00010333"/>
    </source>
</evidence>
<dbReference type="InterPro" id="IPR018313">
    <property type="entry name" value="SBP_3_CS"/>
</dbReference>
<protein>
    <submittedName>
        <fullName evidence="7">Amino acid ABC transporter substrate-binding protein, PAAT family</fullName>
    </submittedName>
</protein>
<evidence type="ECO:0000256" key="4">
    <source>
        <dbReference type="RuleBase" id="RU003744"/>
    </source>
</evidence>
<feature type="signal peptide" evidence="5">
    <location>
        <begin position="1"/>
        <end position="43"/>
    </location>
</feature>
<feature type="domain" description="Solute-binding protein family 3/N-terminal" evidence="6">
    <location>
        <begin position="47"/>
        <end position="276"/>
    </location>
</feature>
<keyword evidence="3 5" id="KW-0732">Signal</keyword>
<dbReference type="PROSITE" id="PS01039">
    <property type="entry name" value="SBP_BACTERIAL_3"/>
    <property type="match status" value="1"/>
</dbReference>
<dbReference type="Pfam" id="PF00497">
    <property type="entry name" value="SBP_bac_3"/>
    <property type="match status" value="1"/>
</dbReference>
<reference evidence="7" key="1">
    <citation type="submission" date="2009-01" db="EMBL/GenBank/DDBJ databases">
        <title>Complete sequence of Chromosome 1 of Burkholderia cepacia AMMD.</title>
        <authorList>
            <consortium name="US DOE Joint Genome Institute"/>
            <person name="Copeland A."/>
            <person name="Lucas S."/>
            <person name="Lapidus A."/>
            <person name="Barry K."/>
            <person name="Detter J.C."/>
            <person name="Glavina del Rio T."/>
            <person name="Hammon N."/>
            <person name="Israni S."/>
            <person name="Pitluck S."/>
            <person name="Bruce D."/>
            <person name="Chain P."/>
            <person name="Malfatti S."/>
            <person name="Shin M."/>
            <person name="Vergez L."/>
            <person name="Schmutz J."/>
            <person name="Larimer F."/>
            <person name="Land M."/>
            <person name="Hauser L."/>
            <person name="Kyrpides N."/>
            <person name="Kim E."/>
            <person name="Parke J."/>
            <person name="Coenye T."/>
            <person name="Konstantinidis K."/>
            <person name="Ramette A."/>
            <person name="Tiedje J."/>
            <person name="Richardson P."/>
        </authorList>
    </citation>
    <scope>NUCLEOTIDE SEQUENCE [LARGE SCALE GENOMIC DNA]</scope>
    <source>
        <strain evidence="7">AMMD</strain>
    </source>
</reference>
<comment type="similarity">
    <text evidence="2 4">Belongs to the bacterial solute-binding protein 3 family.</text>
</comment>
<evidence type="ECO:0000313" key="8">
    <source>
        <dbReference type="Proteomes" id="UP000000662"/>
    </source>
</evidence>
<evidence type="ECO:0000313" key="7">
    <source>
        <dbReference type="EMBL" id="ABI85671.1"/>
    </source>
</evidence>
<dbReference type="GO" id="GO:0030313">
    <property type="term" value="C:cell envelope"/>
    <property type="evidence" value="ECO:0007669"/>
    <property type="project" value="UniProtKB-SubCell"/>
</dbReference>
<comment type="subcellular location">
    <subcellularLocation>
        <location evidence="1">Cell envelope</location>
    </subcellularLocation>
</comment>
<dbReference type="Proteomes" id="UP000000662">
    <property type="component" value="Chromosome 1"/>
</dbReference>
<accession>Q0BJK2</accession>
<proteinExistence type="inferred from homology"/>
<dbReference type="CDD" id="cd13703">
    <property type="entry name" value="PBP2_HisJ_LAO"/>
    <property type="match status" value="1"/>
</dbReference>
<dbReference type="AlphaFoldDB" id="Q0BJK2"/>
<dbReference type="SUPFAM" id="SSF53850">
    <property type="entry name" value="Periplasmic binding protein-like II"/>
    <property type="match status" value="1"/>
</dbReference>
<dbReference type="PANTHER" id="PTHR35936:SF13">
    <property type="entry name" value="HISTIDINE-BINDING PERIPLASMIC PROTEIN"/>
    <property type="match status" value="1"/>
</dbReference>
<dbReference type="InterPro" id="IPR001638">
    <property type="entry name" value="Solute-binding_3/MltF_N"/>
</dbReference>
<dbReference type="KEGG" id="bam:Bamb_0110"/>
<dbReference type="eggNOG" id="COG0834">
    <property type="taxonomic scope" value="Bacteria"/>
</dbReference>
<sequence>MGPEHAPKRGAGRQVRRFTMKHGHTLKLAFALACALGAGAAFADGQTLRFGLEAQYPPFESKAPNGDLQGFDIDVGNAVCQSAKLSCKWVETSFDGLIPALKGRKFDAINSAMNATEQRRQAIDFTTIIYRVPTQLIARTGSGLLPTPESLKGKRVGVLQASIQETYAKAHWEPAGVSIVAYQDQNQAYADLVAGRVDATLVLAPAGQRGFLSRPDGKGFAFVGQPVRDDKILGSGIAFGLRKGDDALKAKLDAAIDKLKADGTVKSLGQKYFGDIDISTR</sequence>
<feature type="chain" id="PRO_5004169387" evidence="5">
    <location>
        <begin position="44"/>
        <end position="281"/>
    </location>
</feature>
<gene>
    <name evidence="7" type="ordered locus">Bamb_0110</name>
</gene>
<dbReference type="EMBL" id="CP000440">
    <property type="protein sequence ID" value="ABI85671.1"/>
    <property type="molecule type" value="Genomic_DNA"/>
</dbReference>
<name>Q0BJK2_BURCM</name>
<keyword evidence="8" id="KW-1185">Reference proteome</keyword>
<dbReference type="PANTHER" id="PTHR35936">
    <property type="entry name" value="MEMBRANE-BOUND LYTIC MUREIN TRANSGLYCOSYLASE F"/>
    <property type="match status" value="1"/>
</dbReference>
<evidence type="ECO:0000256" key="5">
    <source>
        <dbReference type="SAM" id="SignalP"/>
    </source>
</evidence>